<dbReference type="AlphaFoldDB" id="A0AAU9BRD7"/>
<dbReference type="InterPro" id="IPR024787">
    <property type="entry name" value="EcsC"/>
</dbReference>
<dbReference type="PANTHER" id="PTHR41260">
    <property type="entry name" value="PROTEIN ECSC"/>
    <property type="match status" value="1"/>
</dbReference>
<dbReference type="Pfam" id="PF12787">
    <property type="entry name" value="EcsC"/>
    <property type="match status" value="1"/>
</dbReference>
<accession>A0AAU9BRD7</accession>
<evidence type="ECO:0000313" key="2">
    <source>
        <dbReference type="Proteomes" id="UP001321825"/>
    </source>
</evidence>
<organism evidence="1 2">
    <name type="scientific">Methylomarinovum caldicuralii</name>
    <dbReference type="NCBI Taxonomy" id="438856"/>
    <lineage>
        <taxon>Bacteria</taxon>
        <taxon>Pseudomonadati</taxon>
        <taxon>Pseudomonadota</taxon>
        <taxon>Gammaproteobacteria</taxon>
        <taxon>Methylococcales</taxon>
        <taxon>Methylothermaceae</taxon>
        <taxon>Methylomarinovum</taxon>
    </lineage>
</organism>
<reference evidence="2" key="1">
    <citation type="journal article" date="2024" name="Int. J. Syst. Evol. Microbiol.">
        <title>Methylomarinovum tepidoasis sp. nov., a moderately thermophilic methanotroph of the family Methylothermaceae isolated from a deep-sea hydrothermal field.</title>
        <authorList>
            <person name="Hirayama H."/>
            <person name="Takaki Y."/>
            <person name="Abe M."/>
            <person name="Miyazaki M."/>
            <person name="Uematsu K."/>
            <person name="Matsui Y."/>
            <person name="Takai K."/>
        </authorList>
    </citation>
    <scope>NUCLEOTIDE SEQUENCE [LARGE SCALE GENOMIC DNA]</scope>
    <source>
        <strain evidence="2">IT-9</strain>
    </source>
</reference>
<gene>
    <name evidence="1" type="ORF">MIT9_P0649</name>
</gene>
<protein>
    <recommendedName>
        <fullName evidence="3">Peptidase</fullName>
    </recommendedName>
</protein>
<dbReference type="RefSeq" id="WP_317706010.1">
    <property type="nucleotide sequence ID" value="NZ_AP024714.1"/>
</dbReference>
<evidence type="ECO:0000313" key="1">
    <source>
        <dbReference type="EMBL" id="BCX81071.1"/>
    </source>
</evidence>
<proteinExistence type="predicted"/>
<dbReference type="KEGG" id="mcau:MIT9_P0649"/>
<dbReference type="Proteomes" id="UP001321825">
    <property type="component" value="Chromosome"/>
</dbReference>
<dbReference type="PANTHER" id="PTHR41260:SF1">
    <property type="entry name" value="PROTEIN ECSC"/>
    <property type="match status" value="1"/>
</dbReference>
<dbReference type="EMBL" id="AP024714">
    <property type="protein sequence ID" value="BCX81071.1"/>
    <property type="molecule type" value="Genomic_DNA"/>
</dbReference>
<keyword evidence="2" id="KW-1185">Reference proteome</keyword>
<evidence type="ECO:0008006" key="3">
    <source>
        <dbReference type="Google" id="ProtNLM"/>
    </source>
</evidence>
<sequence>MKALIVAPDDTALQWQRAPLAADDYQRLLTAVRQLESPGLAARLSNYIGMPVEKALASLPETWVKPVTRLTQEALGKALDAALLTMPAGAVPRPAPKLSHKLLAGLSGAVGGSFGIASLAVELPVSATLMLRAIAATAHEHGEDLDDPRVRLACLEVFALGGSSRSDDNAEIGYYAVRAFLSKTLEESAKHIVKKGLAKEGAPALVRFMSAVAQRFSVQVSQKLAVQSLPLLGAASGATVNVIFMDHFQKTAQAHFTLRRLERIYGRGRIQAAYRQAAPTIQ</sequence>
<name>A0AAU9BRD7_9GAMM</name>